<feature type="transmembrane region" description="Helical" evidence="1">
    <location>
        <begin position="85"/>
        <end position="109"/>
    </location>
</feature>
<keyword evidence="1" id="KW-0472">Membrane</keyword>
<reference evidence="3" key="1">
    <citation type="submission" date="2022-11" db="UniProtKB">
        <authorList>
            <consortium name="WormBaseParasite"/>
        </authorList>
    </citation>
    <scope>IDENTIFICATION</scope>
</reference>
<protein>
    <submittedName>
        <fullName evidence="3">Uncharacterized protein</fullName>
    </submittedName>
</protein>
<proteinExistence type="predicted"/>
<organism evidence="2 3">
    <name type="scientific">Acrobeloides nanus</name>
    <dbReference type="NCBI Taxonomy" id="290746"/>
    <lineage>
        <taxon>Eukaryota</taxon>
        <taxon>Metazoa</taxon>
        <taxon>Ecdysozoa</taxon>
        <taxon>Nematoda</taxon>
        <taxon>Chromadorea</taxon>
        <taxon>Rhabditida</taxon>
        <taxon>Tylenchina</taxon>
        <taxon>Cephalobomorpha</taxon>
        <taxon>Cephaloboidea</taxon>
        <taxon>Cephalobidae</taxon>
        <taxon>Acrobeloides</taxon>
    </lineage>
</organism>
<feature type="transmembrane region" description="Helical" evidence="1">
    <location>
        <begin position="47"/>
        <end position="73"/>
    </location>
</feature>
<sequence length="166" mass="18803">MKGLMSFMFDHENWEKLYVKNCSLKTQAEWSAEGYANMPLGILYSGLGVLCMLTLQAMCICIEMFIAALVYVYNEFFPLPNFIEIIAQISWIGVHGDTPIVYLLLNASLRNAVFKMMKNGRVTFTTIRPSRSEAFTRESKTAPISQAELEKVPSGAVCPEEIEYKH</sequence>
<keyword evidence="2" id="KW-1185">Reference proteome</keyword>
<keyword evidence="1" id="KW-0812">Transmembrane</keyword>
<accession>A0A914C6X0</accession>
<evidence type="ECO:0000313" key="3">
    <source>
        <dbReference type="WBParaSite" id="ACRNAN_Path_354.g1347.t1"/>
    </source>
</evidence>
<dbReference type="InterPro" id="IPR019425">
    <property type="entry name" value="7TM_GPCR_serpentine_rcpt_Srt"/>
</dbReference>
<dbReference type="AlphaFoldDB" id="A0A914C6X0"/>
<dbReference type="SUPFAM" id="SSF81321">
    <property type="entry name" value="Family A G protein-coupled receptor-like"/>
    <property type="match status" value="1"/>
</dbReference>
<dbReference type="Proteomes" id="UP000887540">
    <property type="component" value="Unplaced"/>
</dbReference>
<evidence type="ECO:0000256" key="1">
    <source>
        <dbReference type="SAM" id="Phobius"/>
    </source>
</evidence>
<dbReference type="Pfam" id="PF10321">
    <property type="entry name" value="7TM_GPCR_Srt"/>
    <property type="match status" value="1"/>
</dbReference>
<keyword evidence="1" id="KW-1133">Transmembrane helix</keyword>
<evidence type="ECO:0000313" key="2">
    <source>
        <dbReference type="Proteomes" id="UP000887540"/>
    </source>
</evidence>
<name>A0A914C6X0_9BILA</name>
<dbReference type="WBParaSite" id="ACRNAN_Path_354.g1347.t1">
    <property type="protein sequence ID" value="ACRNAN_Path_354.g1347.t1"/>
    <property type="gene ID" value="ACRNAN_Path_354.g1347"/>
</dbReference>
<dbReference type="PANTHER" id="PTHR23021">
    <property type="entry name" value="SERPENTINE RECEPTOR, CLASS T"/>
    <property type="match status" value="1"/>
</dbReference>